<proteinExistence type="predicted"/>
<reference evidence="3" key="2">
    <citation type="submission" date="2020-09" db="EMBL/GenBank/DDBJ databases">
        <authorList>
            <person name="Luo X."/>
        </authorList>
    </citation>
    <scope>NUCLEOTIDE SEQUENCE</scope>
    <source>
        <strain evidence="3">TRM S81-3</strain>
    </source>
</reference>
<gene>
    <name evidence="3" type="ORF">H0H10_30210</name>
</gene>
<dbReference type="GO" id="GO:0004315">
    <property type="term" value="F:3-oxoacyl-[acyl-carrier-protein] synthase activity"/>
    <property type="evidence" value="ECO:0007669"/>
    <property type="project" value="TreeGrafter"/>
</dbReference>
<dbReference type="PANTHER" id="PTHR11712:SF336">
    <property type="entry name" value="3-OXOACYL-[ACYL-CARRIER-PROTEIN] SYNTHASE, MITOCHONDRIAL"/>
    <property type="match status" value="1"/>
</dbReference>
<organism evidence="3 4">
    <name type="scientific">Streptomyces griseicoloratus</name>
    <dbReference type="NCBI Taxonomy" id="2752516"/>
    <lineage>
        <taxon>Bacteria</taxon>
        <taxon>Bacillati</taxon>
        <taxon>Actinomycetota</taxon>
        <taxon>Actinomycetes</taxon>
        <taxon>Kitasatosporales</taxon>
        <taxon>Streptomycetaceae</taxon>
        <taxon>Streptomyces</taxon>
    </lineage>
</organism>
<keyword evidence="4" id="KW-1185">Reference proteome</keyword>
<dbReference type="InterPro" id="IPR016039">
    <property type="entry name" value="Thiolase-like"/>
</dbReference>
<dbReference type="InterPro" id="IPR000794">
    <property type="entry name" value="Beta-ketoacyl_synthase"/>
</dbReference>
<dbReference type="PANTHER" id="PTHR11712">
    <property type="entry name" value="POLYKETIDE SYNTHASE-RELATED"/>
    <property type="match status" value="1"/>
</dbReference>
<protein>
    <submittedName>
        <fullName evidence="3">3-oxoacyl-ACP synthase</fullName>
    </submittedName>
</protein>
<evidence type="ECO:0000313" key="4">
    <source>
        <dbReference type="Proteomes" id="UP000621210"/>
    </source>
</evidence>
<evidence type="ECO:0000256" key="1">
    <source>
        <dbReference type="ARBA" id="ARBA00022679"/>
    </source>
</evidence>
<evidence type="ECO:0000259" key="2">
    <source>
        <dbReference type="Pfam" id="PF00109"/>
    </source>
</evidence>
<name>A0A926L6E0_9ACTN</name>
<evidence type="ECO:0000313" key="3">
    <source>
        <dbReference type="EMBL" id="MBD0423388.1"/>
    </source>
</evidence>
<feature type="domain" description="Beta-ketoacyl synthase-like N-terminal" evidence="2">
    <location>
        <begin position="47"/>
        <end position="166"/>
    </location>
</feature>
<dbReference type="GO" id="GO:0006633">
    <property type="term" value="P:fatty acid biosynthetic process"/>
    <property type="evidence" value="ECO:0007669"/>
    <property type="project" value="TreeGrafter"/>
</dbReference>
<dbReference type="EMBL" id="JACVQF010000222">
    <property type="protein sequence ID" value="MBD0423388.1"/>
    <property type="molecule type" value="Genomic_DNA"/>
</dbReference>
<keyword evidence="1" id="KW-0808">Transferase</keyword>
<dbReference type="SUPFAM" id="SSF53901">
    <property type="entry name" value="Thiolase-like"/>
    <property type="match status" value="1"/>
</dbReference>
<comment type="caution">
    <text evidence="3">The sequence shown here is derived from an EMBL/GenBank/DDBJ whole genome shotgun (WGS) entry which is preliminary data.</text>
</comment>
<dbReference type="RefSeq" id="WP_188184323.1">
    <property type="nucleotide sequence ID" value="NZ_JACVQF010000222.1"/>
</dbReference>
<dbReference type="Proteomes" id="UP000621210">
    <property type="component" value="Unassembled WGS sequence"/>
</dbReference>
<dbReference type="Gene3D" id="3.40.47.10">
    <property type="match status" value="1"/>
</dbReference>
<reference evidence="3" key="1">
    <citation type="submission" date="2020-09" db="EMBL/GenBank/DDBJ databases">
        <title>Streptomyces grisecoloratus sp. nov., isolated from cotton soil.</title>
        <authorList>
            <person name="Xing L."/>
        </authorList>
    </citation>
    <scope>NUCLEOTIDE SEQUENCE</scope>
    <source>
        <strain evidence="3">TRM S81-3</strain>
    </source>
</reference>
<accession>A0A926L6E0</accession>
<dbReference type="AlphaFoldDB" id="A0A926L6E0"/>
<dbReference type="Pfam" id="PF00109">
    <property type="entry name" value="ketoacyl-synt"/>
    <property type="match status" value="1"/>
</dbReference>
<dbReference type="InterPro" id="IPR014030">
    <property type="entry name" value="Ketoacyl_synth_N"/>
</dbReference>
<sequence>MLTHRHELRDVVVTGVAAVVPGPGAPPGAWFDADAELGPRGHKYLPAGARYLLAAGRRALRCATTPEQVPPERRGLVVGTNNGLAPLFRDMDRTVVAAGAERLRPALAPYFAVNVLAGRLAAEQCLKGFSCTLTTSGVAGVEALQTAVRALVLGRADLVVVVAVEDRSAEAVAAGEPGEEGAVALVLEPRAAAERRGAPVRGTLRAACAFVPPGADAPDGDLGLAVGDLLSAVQSEPAAPVHPVLDTSPRGRAVAALLGAPARKAAAARAGCLTPLLSAAEPFTAHGGQRVVVTATAPGHLAAVHVLAAEPRETPSGGLRAESTA</sequence>